<name>A0A7Y0DZY7_9PROT</name>
<dbReference type="RefSeq" id="WP_169625040.1">
    <property type="nucleotide sequence ID" value="NZ_JABBNT010000002.1"/>
</dbReference>
<proteinExistence type="inferred from homology"/>
<evidence type="ECO:0000313" key="7">
    <source>
        <dbReference type="EMBL" id="NMM44697.1"/>
    </source>
</evidence>
<evidence type="ECO:0000256" key="6">
    <source>
        <dbReference type="SAM" id="Phobius"/>
    </source>
</evidence>
<evidence type="ECO:0000256" key="3">
    <source>
        <dbReference type="ARBA" id="ARBA00022692"/>
    </source>
</evidence>
<dbReference type="AlphaFoldDB" id="A0A7Y0DZY7"/>
<comment type="caution">
    <text evidence="7">The sequence shown here is derived from an EMBL/GenBank/DDBJ whole genome shotgun (WGS) entry which is preliminary data.</text>
</comment>
<feature type="transmembrane region" description="Helical" evidence="6">
    <location>
        <begin position="77"/>
        <end position="102"/>
    </location>
</feature>
<keyword evidence="4 6" id="KW-1133">Transmembrane helix</keyword>
<dbReference type="InterPro" id="IPR006696">
    <property type="entry name" value="DUF423"/>
</dbReference>
<sequence>MQSLSPQSLSPAFRLLILIAGIFGALGVALAALASHGLEATKTELEIEWVATASRFLMFHALALIGTGYLTDRRGGLLPVLCGVTLALGTGLFCGSLLMLAFVGSGSIAMMAPVGGSLMILGWIGIALCGIVPRR</sequence>
<evidence type="ECO:0000256" key="4">
    <source>
        <dbReference type="ARBA" id="ARBA00022989"/>
    </source>
</evidence>
<evidence type="ECO:0000256" key="1">
    <source>
        <dbReference type="ARBA" id="ARBA00004141"/>
    </source>
</evidence>
<feature type="transmembrane region" description="Helical" evidence="6">
    <location>
        <begin position="53"/>
        <end position="70"/>
    </location>
</feature>
<dbReference type="EMBL" id="JABBNT010000002">
    <property type="protein sequence ID" value="NMM44697.1"/>
    <property type="molecule type" value="Genomic_DNA"/>
</dbReference>
<keyword evidence="5 6" id="KW-0472">Membrane</keyword>
<comment type="similarity">
    <text evidence="2">Belongs to the UPF0382 family.</text>
</comment>
<protein>
    <submittedName>
        <fullName evidence="7">DUF423 domain-containing protein</fullName>
    </submittedName>
</protein>
<dbReference type="PANTHER" id="PTHR43461">
    <property type="entry name" value="TRANSMEMBRANE PROTEIN 256"/>
    <property type="match status" value="1"/>
</dbReference>
<feature type="transmembrane region" description="Helical" evidence="6">
    <location>
        <begin position="108"/>
        <end position="132"/>
    </location>
</feature>
<dbReference type="Proteomes" id="UP000539372">
    <property type="component" value="Unassembled WGS sequence"/>
</dbReference>
<comment type="subcellular location">
    <subcellularLocation>
        <location evidence="1">Membrane</location>
        <topology evidence="1">Multi-pass membrane protein</topology>
    </subcellularLocation>
</comment>
<evidence type="ECO:0000256" key="2">
    <source>
        <dbReference type="ARBA" id="ARBA00009694"/>
    </source>
</evidence>
<dbReference type="GO" id="GO:0016020">
    <property type="term" value="C:membrane"/>
    <property type="evidence" value="ECO:0007669"/>
    <property type="project" value="UniProtKB-SubCell"/>
</dbReference>
<evidence type="ECO:0000256" key="5">
    <source>
        <dbReference type="ARBA" id="ARBA00023136"/>
    </source>
</evidence>
<accession>A0A7Y0DZY7</accession>
<organism evidence="7 8">
    <name type="scientific">Pacificispira spongiicola</name>
    <dbReference type="NCBI Taxonomy" id="2729598"/>
    <lineage>
        <taxon>Bacteria</taxon>
        <taxon>Pseudomonadati</taxon>
        <taxon>Pseudomonadota</taxon>
        <taxon>Alphaproteobacteria</taxon>
        <taxon>Rhodospirillales</taxon>
        <taxon>Rhodospirillaceae</taxon>
        <taxon>Pacificispira</taxon>
    </lineage>
</organism>
<keyword evidence="3 6" id="KW-0812">Transmembrane</keyword>
<reference evidence="7 8" key="1">
    <citation type="submission" date="2020-04" db="EMBL/GenBank/DDBJ databases">
        <title>Rhodospirillaceae bacterium KN72 isolated from deep sea.</title>
        <authorList>
            <person name="Zhang D.-C."/>
        </authorList>
    </citation>
    <scope>NUCLEOTIDE SEQUENCE [LARGE SCALE GENOMIC DNA]</scope>
    <source>
        <strain evidence="7 8">KN72</strain>
    </source>
</reference>
<evidence type="ECO:0000313" key="8">
    <source>
        <dbReference type="Proteomes" id="UP000539372"/>
    </source>
</evidence>
<gene>
    <name evidence="7" type="ORF">HH303_09405</name>
</gene>
<dbReference type="Pfam" id="PF04241">
    <property type="entry name" value="DUF423"/>
    <property type="match status" value="1"/>
</dbReference>
<dbReference type="PANTHER" id="PTHR43461:SF1">
    <property type="entry name" value="TRANSMEMBRANE PROTEIN 256"/>
    <property type="match status" value="1"/>
</dbReference>
<feature type="transmembrane region" description="Helical" evidence="6">
    <location>
        <begin position="12"/>
        <end position="33"/>
    </location>
</feature>
<keyword evidence="8" id="KW-1185">Reference proteome</keyword>